<dbReference type="Proteomes" id="UP000198619">
    <property type="component" value="Unassembled WGS sequence"/>
</dbReference>
<dbReference type="RefSeq" id="WP_242948300.1">
    <property type="nucleotide sequence ID" value="NZ_FOKI01000004.1"/>
</dbReference>
<proteinExistence type="predicted"/>
<accession>A0A1I0W8L6</accession>
<evidence type="ECO:0000313" key="7">
    <source>
        <dbReference type="Proteomes" id="UP000198619"/>
    </source>
</evidence>
<dbReference type="GO" id="GO:0016020">
    <property type="term" value="C:membrane"/>
    <property type="evidence" value="ECO:0007669"/>
    <property type="project" value="UniProtKB-SubCell"/>
</dbReference>
<feature type="transmembrane region" description="Helical" evidence="5">
    <location>
        <begin position="355"/>
        <end position="375"/>
    </location>
</feature>
<name>A0A1I0W8L6_9CLOT</name>
<dbReference type="Pfam" id="PF00654">
    <property type="entry name" value="Voltage_CLC"/>
    <property type="match status" value="1"/>
</dbReference>
<dbReference type="GO" id="GO:0015108">
    <property type="term" value="F:chloride transmembrane transporter activity"/>
    <property type="evidence" value="ECO:0007669"/>
    <property type="project" value="InterPro"/>
</dbReference>
<dbReference type="InterPro" id="IPR001807">
    <property type="entry name" value="ClC"/>
</dbReference>
<feature type="transmembrane region" description="Helical" evidence="5">
    <location>
        <begin position="266"/>
        <end position="287"/>
    </location>
</feature>
<feature type="transmembrane region" description="Helical" evidence="5">
    <location>
        <begin position="191"/>
        <end position="211"/>
    </location>
</feature>
<dbReference type="InterPro" id="IPR050368">
    <property type="entry name" value="ClC-type_chloride_channel"/>
</dbReference>
<gene>
    <name evidence="6" type="ORF">SAMN04488528_1004113</name>
</gene>
<keyword evidence="4 5" id="KW-0472">Membrane</keyword>
<dbReference type="InterPro" id="IPR014743">
    <property type="entry name" value="Cl-channel_core"/>
</dbReference>
<dbReference type="PANTHER" id="PTHR43427:SF12">
    <property type="entry name" value="CHLORIDE TRANSPORTER"/>
    <property type="match status" value="1"/>
</dbReference>
<dbReference type="PANTHER" id="PTHR43427">
    <property type="entry name" value="CHLORIDE CHANNEL PROTEIN CLC-E"/>
    <property type="match status" value="1"/>
</dbReference>
<dbReference type="AlphaFoldDB" id="A0A1I0W8L6"/>
<dbReference type="EMBL" id="FOKI01000004">
    <property type="protein sequence ID" value="SFA84610.1"/>
    <property type="molecule type" value="Genomic_DNA"/>
</dbReference>
<sequence length="427" mass="46509">MSEFKKSINNIFMAKEYKNIINKFVKWVTLGGISGVIVGCFIALFLNSLVLGTKLREENQWLLYLLPLGGAFVSYLYVKIGKNSIKGNNLVIEAINDGEENIPLRMAPLVLFGTFITHLFGGSAGREGTGVQIGASISGFIGRVFKLNNIDYRILIVSGVSSGFSAVFGTPIAGTIFGLEVAAIGVMKHEALIPCVVASFTANFTTMLFNVSHSHYNMGERMTPSYSLFIKIVLCAIAFGLMSRVFSSLTHYLKKLLSKLFHSSSVKSFIGGIIIILLTFIVGNRIYLGLSLDLLSNSFTHEIPNSAFLWKTIFTSLTLSAGFQGGEVTPLFVIGATLGNFIAPFINLPISFIAGLGMIGVFCGCTNTPVASFIMGIELFGVNNLEYVFIVCIISYFFSGNGGIYSSQKAFRPTIMFKDEIEEKQIV</sequence>
<feature type="transmembrane region" description="Helical" evidence="5">
    <location>
        <begin position="387"/>
        <end position="406"/>
    </location>
</feature>
<feature type="transmembrane region" description="Helical" evidence="5">
    <location>
        <begin position="154"/>
        <end position="179"/>
    </location>
</feature>
<feature type="transmembrane region" description="Helical" evidence="5">
    <location>
        <begin position="223"/>
        <end position="246"/>
    </location>
</feature>
<protein>
    <submittedName>
        <fullName evidence="6">H+/Cl-antiporter ClcA</fullName>
    </submittedName>
</protein>
<organism evidence="6 7">
    <name type="scientific">Clostridium frigidicarnis</name>
    <dbReference type="NCBI Taxonomy" id="84698"/>
    <lineage>
        <taxon>Bacteria</taxon>
        <taxon>Bacillati</taxon>
        <taxon>Bacillota</taxon>
        <taxon>Clostridia</taxon>
        <taxon>Eubacteriales</taxon>
        <taxon>Clostridiaceae</taxon>
        <taxon>Clostridium</taxon>
    </lineage>
</organism>
<evidence type="ECO:0000313" key="6">
    <source>
        <dbReference type="EMBL" id="SFA84610.1"/>
    </source>
</evidence>
<dbReference type="CDD" id="cd03682">
    <property type="entry name" value="ClC_sycA_like"/>
    <property type="match status" value="1"/>
</dbReference>
<evidence type="ECO:0000256" key="5">
    <source>
        <dbReference type="SAM" id="Phobius"/>
    </source>
</evidence>
<comment type="subcellular location">
    <subcellularLocation>
        <location evidence="1">Membrane</location>
        <topology evidence="1">Multi-pass membrane protein</topology>
    </subcellularLocation>
</comment>
<keyword evidence="7" id="KW-1185">Reference proteome</keyword>
<evidence type="ECO:0000256" key="4">
    <source>
        <dbReference type="ARBA" id="ARBA00023136"/>
    </source>
</evidence>
<evidence type="ECO:0000256" key="3">
    <source>
        <dbReference type="ARBA" id="ARBA00022989"/>
    </source>
</evidence>
<dbReference type="Gene3D" id="1.10.3080.10">
    <property type="entry name" value="Clc chloride channel"/>
    <property type="match status" value="1"/>
</dbReference>
<feature type="transmembrane region" description="Helical" evidence="5">
    <location>
        <begin position="27"/>
        <end position="49"/>
    </location>
</feature>
<feature type="transmembrane region" description="Helical" evidence="5">
    <location>
        <begin position="61"/>
        <end position="78"/>
    </location>
</feature>
<reference evidence="6 7" key="1">
    <citation type="submission" date="2016-10" db="EMBL/GenBank/DDBJ databases">
        <authorList>
            <person name="de Groot N.N."/>
        </authorList>
    </citation>
    <scope>NUCLEOTIDE SEQUENCE [LARGE SCALE GENOMIC DNA]</scope>
    <source>
        <strain evidence="6 7">DSM 12271</strain>
    </source>
</reference>
<dbReference type="SUPFAM" id="SSF81340">
    <property type="entry name" value="Clc chloride channel"/>
    <property type="match status" value="1"/>
</dbReference>
<dbReference type="STRING" id="84698.SAMN04488528_1004113"/>
<keyword evidence="3 5" id="KW-1133">Transmembrane helix</keyword>
<keyword evidence="2 5" id="KW-0812">Transmembrane</keyword>
<evidence type="ECO:0000256" key="2">
    <source>
        <dbReference type="ARBA" id="ARBA00022692"/>
    </source>
</evidence>
<evidence type="ECO:0000256" key="1">
    <source>
        <dbReference type="ARBA" id="ARBA00004141"/>
    </source>
</evidence>